<dbReference type="CDD" id="cd08153">
    <property type="entry name" value="srpA_like"/>
    <property type="match status" value="1"/>
</dbReference>
<dbReference type="GO" id="GO:0005777">
    <property type="term" value="C:peroxisome"/>
    <property type="evidence" value="ECO:0007669"/>
    <property type="project" value="TreeGrafter"/>
</dbReference>
<reference evidence="2" key="1">
    <citation type="submission" date="2022-11" db="EMBL/GenBank/DDBJ databases">
        <authorList>
            <person name="Petersen C."/>
        </authorList>
    </citation>
    <scope>NUCLEOTIDE SEQUENCE</scope>
    <source>
        <strain evidence="2">IBT 30761</strain>
    </source>
</reference>
<dbReference type="Pfam" id="PF00199">
    <property type="entry name" value="Catalase"/>
    <property type="match status" value="1"/>
</dbReference>
<accession>A0A9W9G5Q4</accession>
<dbReference type="SUPFAM" id="SSF56634">
    <property type="entry name" value="Heme-dependent catalase-like"/>
    <property type="match status" value="1"/>
</dbReference>
<dbReference type="InterPro" id="IPR011614">
    <property type="entry name" value="Catalase_core"/>
</dbReference>
<dbReference type="PROSITE" id="PS51402">
    <property type="entry name" value="CATALASE_3"/>
    <property type="match status" value="1"/>
</dbReference>
<evidence type="ECO:0000313" key="3">
    <source>
        <dbReference type="Proteomes" id="UP001149074"/>
    </source>
</evidence>
<organism evidence="2 3">
    <name type="scientific">Penicillium argentinense</name>
    <dbReference type="NCBI Taxonomy" id="1131581"/>
    <lineage>
        <taxon>Eukaryota</taxon>
        <taxon>Fungi</taxon>
        <taxon>Dikarya</taxon>
        <taxon>Ascomycota</taxon>
        <taxon>Pezizomycotina</taxon>
        <taxon>Eurotiomycetes</taxon>
        <taxon>Eurotiomycetidae</taxon>
        <taxon>Eurotiales</taxon>
        <taxon>Aspergillaceae</taxon>
        <taxon>Penicillium</taxon>
    </lineage>
</organism>
<dbReference type="GO" id="GO:0042744">
    <property type="term" value="P:hydrogen peroxide catabolic process"/>
    <property type="evidence" value="ECO:0007669"/>
    <property type="project" value="TreeGrafter"/>
</dbReference>
<dbReference type="PIRSF" id="PIRSF000296">
    <property type="entry name" value="SrpA"/>
    <property type="match status" value="1"/>
</dbReference>
<dbReference type="AlphaFoldDB" id="A0A9W9G5Q4"/>
<reference evidence="2" key="2">
    <citation type="journal article" date="2023" name="IMA Fungus">
        <title>Comparative genomic study of the Penicillium genus elucidates a diverse pangenome and 15 lateral gene transfer events.</title>
        <authorList>
            <person name="Petersen C."/>
            <person name="Sorensen T."/>
            <person name="Nielsen M.R."/>
            <person name="Sondergaard T.E."/>
            <person name="Sorensen J.L."/>
            <person name="Fitzpatrick D.A."/>
            <person name="Frisvad J.C."/>
            <person name="Nielsen K.L."/>
        </authorList>
    </citation>
    <scope>NUCLEOTIDE SEQUENCE</scope>
    <source>
        <strain evidence="2">IBT 30761</strain>
    </source>
</reference>
<dbReference type="InterPro" id="IPR020835">
    <property type="entry name" value="Catalase_sf"/>
</dbReference>
<comment type="caution">
    <text evidence="2">The sequence shown here is derived from an EMBL/GenBank/DDBJ whole genome shotgun (WGS) entry which is preliminary data.</text>
</comment>
<dbReference type="PANTHER" id="PTHR11465">
    <property type="entry name" value="CATALASE"/>
    <property type="match status" value="1"/>
</dbReference>
<dbReference type="InterPro" id="IPR024168">
    <property type="entry name" value="Catalase_SrpA-type_pred"/>
</dbReference>
<dbReference type="Gene3D" id="1.20.1280.120">
    <property type="match status" value="1"/>
</dbReference>
<dbReference type="Proteomes" id="UP001149074">
    <property type="component" value="Unassembled WGS sequence"/>
</dbReference>
<dbReference type="OrthoDB" id="6880011at2759"/>
<dbReference type="SMART" id="SM01060">
    <property type="entry name" value="Catalase"/>
    <property type="match status" value="1"/>
</dbReference>
<evidence type="ECO:0000259" key="1">
    <source>
        <dbReference type="SMART" id="SM01060"/>
    </source>
</evidence>
<evidence type="ECO:0000313" key="2">
    <source>
        <dbReference type="EMBL" id="KAJ5112160.1"/>
    </source>
</evidence>
<dbReference type="PANTHER" id="PTHR11465:SF62">
    <property type="entry name" value="CATALASE T"/>
    <property type="match status" value="1"/>
</dbReference>
<dbReference type="GO" id="GO:0020037">
    <property type="term" value="F:heme binding"/>
    <property type="evidence" value="ECO:0007669"/>
    <property type="project" value="InterPro"/>
</dbReference>
<feature type="domain" description="Catalase core" evidence="1">
    <location>
        <begin position="1"/>
        <end position="308"/>
    </location>
</feature>
<dbReference type="Gene3D" id="2.40.180.10">
    <property type="entry name" value="Catalase core domain"/>
    <property type="match status" value="1"/>
</dbReference>
<dbReference type="EMBL" id="JAPQKI010000001">
    <property type="protein sequence ID" value="KAJ5112160.1"/>
    <property type="molecule type" value="Genomic_DNA"/>
</dbReference>
<gene>
    <name evidence="2" type="ORF">N7532_000205</name>
</gene>
<dbReference type="RefSeq" id="XP_056479933.1">
    <property type="nucleotide sequence ID" value="XM_056612709.1"/>
</dbReference>
<dbReference type="InterPro" id="IPR018028">
    <property type="entry name" value="Catalase"/>
</dbReference>
<proteinExistence type="predicted"/>
<keyword evidence="3" id="KW-1185">Reference proteome</keyword>
<protein>
    <submittedName>
        <fullName evidence="2">Heme-dependent catalase</fullName>
    </submittedName>
</protein>
<sequence length="308" mass="34098">MPLPSNPETVESARQLVDVFHKFFGSHPSFRPAHAKGILLKGTFEPTPNASTLSTAPHLQRPSTPIIARFSSSTGIPDIRDTNPNGNPHGFAVRFMLEETPRRVHTDIITHSTPFFPAKDGPDALAFFTALANGTIVQHLETHPAAKAFIQAPKPFPVSFATEEYFGIHAFKLVNGDGMGTFIRYRILPRAGKAHLREERIEEQSGNYLFDQLEATLKDGAVEFDLVAQVAEEGDVTDDCTVHWPEDREIVTLGNISLEQILEDNADEQKRIIYDPVPRVDGIEPSDDPLVDVRAALYLISGQERRAA</sequence>
<dbReference type="GO" id="GO:0042542">
    <property type="term" value="P:response to hydrogen peroxide"/>
    <property type="evidence" value="ECO:0007669"/>
    <property type="project" value="TreeGrafter"/>
</dbReference>
<dbReference type="GO" id="GO:0004096">
    <property type="term" value="F:catalase activity"/>
    <property type="evidence" value="ECO:0007669"/>
    <property type="project" value="InterPro"/>
</dbReference>
<name>A0A9W9G5Q4_9EURO</name>
<dbReference type="GeneID" id="81351688"/>
<dbReference type="GO" id="GO:0005739">
    <property type="term" value="C:mitochondrion"/>
    <property type="evidence" value="ECO:0007669"/>
    <property type="project" value="TreeGrafter"/>
</dbReference>